<dbReference type="KEGG" id="liu:OU989_17575"/>
<evidence type="ECO:0000313" key="2">
    <source>
        <dbReference type="Proteomes" id="UP001219585"/>
    </source>
</evidence>
<dbReference type="RefSeq" id="WP_274794247.1">
    <property type="nucleotide sequence ID" value="NZ_CP113527.1"/>
</dbReference>
<dbReference type="Pfam" id="PF16167">
    <property type="entry name" value="DUF4871"/>
    <property type="match status" value="1"/>
</dbReference>
<dbReference type="AlphaFoldDB" id="A0AAJ5RJ81"/>
<sequence>MKRLFAGLLFTVLLMGCSDDERMTVSPTFKLPVTFDDGTEGEYVLIGKEGRLGFLIGSGKKGESEVQPIVHGKANKYMWHFWGKKEELEGPLKIIGIDEEGKEHKILKDSNGKVWAYSNQIGLSPNNGADTHFPTLMDFPSAGVWELHVYIGESLFDEIAVDVQ</sequence>
<name>A0AAJ5RJ81_9BACI</name>
<gene>
    <name evidence="1" type="ORF">OU989_17575</name>
</gene>
<dbReference type="PROSITE" id="PS51257">
    <property type="entry name" value="PROKAR_LIPOPROTEIN"/>
    <property type="match status" value="1"/>
</dbReference>
<organism evidence="1 2">
    <name type="scientific">Lysinibacillus irui</name>
    <dbReference type="NCBI Taxonomy" id="2998077"/>
    <lineage>
        <taxon>Bacteria</taxon>
        <taxon>Bacillati</taxon>
        <taxon>Bacillota</taxon>
        <taxon>Bacilli</taxon>
        <taxon>Bacillales</taxon>
        <taxon>Bacillaceae</taxon>
        <taxon>Lysinibacillus</taxon>
    </lineage>
</organism>
<reference evidence="1" key="1">
    <citation type="submission" date="2022-11" db="EMBL/GenBank/DDBJ databases">
        <title>Lysinibacillus irui.</title>
        <authorList>
            <person name="Akintayo S.O."/>
        </authorList>
    </citation>
    <scope>NUCLEOTIDE SEQUENCE</scope>
    <source>
        <strain evidence="1">IRB4-01</strain>
    </source>
</reference>
<dbReference type="InterPro" id="IPR032366">
    <property type="entry name" value="DUF4871"/>
</dbReference>
<accession>A0AAJ5RJ81</accession>
<evidence type="ECO:0000313" key="1">
    <source>
        <dbReference type="EMBL" id="WDV06051.1"/>
    </source>
</evidence>
<dbReference type="EMBL" id="CP113527">
    <property type="protein sequence ID" value="WDV06051.1"/>
    <property type="molecule type" value="Genomic_DNA"/>
</dbReference>
<dbReference type="Gene3D" id="2.60.40.3830">
    <property type="match status" value="1"/>
</dbReference>
<proteinExistence type="predicted"/>
<dbReference type="Proteomes" id="UP001219585">
    <property type="component" value="Chromosome"/>
</dbReference>
<protein>
    <submittedName>
        <fullName evidence="1">DUF4871 domain-containing protein</fullName>
    </submittedName>
</protein>